<dbReference type="InterPro" id="IPR036188">
    <property type="entry name" value="FAD/NAD-bd_sf"/>
</dbReference>
<dbReference type="AlphaFoldDB" id="A0A6I3M4Z6"/>
<dbReference type="PANTHER" id="PTHR13847">
    <property type="entry name" value="SARCOSINE DEHYDROGENASE-RELATED"/>
    <property type="match status" value="1"/>
</dbReference>
<dbReference type="OrthoDB" id="9805852at2"/>
<dbReference type="InterPro" id="IPR006076">
    <property type="entry name" value="FAD-dep_OxRdtase"/>
</dbReference>
<dbReference type="Pfam" id="PF01266">
    <property type="entry name" value="DAO"/>
    <property type="match status" value="1"/>
</dbReference>
<evidence type="ECO:0000313" key="3">
    <source>
        <dbReference type="Proteomes" id="UP000433071"/>
    </source>
</evidence>
<dbReference type="Gene3D" id="3.50.50.60">
    <property type="entry name" value="FAD/NAD(P)-binding domain"/>
    <property type="match status" value="1"/>
</dbReference>
<reference evidence="2 3" key="1">
    <citation type="submission" date="2019-11" db="EMBL/GenBank/DDBJ databases">
        <title>Agromyces kandeliae sp. nov., isolated from mangrove soil.</title>
        <authorList>
            <person name="Wang R."/>
        </authorList>
    </citation>
    <scope>NUCLEOTIDE SEQUENCE [LARGE SCALE GENOMIC DNA]</scope>
    <source>
        <strain evidence="2 3">JCM 11433</strain>
    </source>
</reference>
<comment type="caution">
    <text evidence="2">The sequence shown here is derived from an EMBL/GenBank/DDBJ whole genome shotgun (WGS) entry which is preliminary data.</text>
</comment>
<feature type="domain" description="FAD dependent oxidoreductase" evidence="1">
    <location>
        <begin position="51"/>
        <end position="417"/>
    </location>
</feature>
<dbReference type="EMBL" id="WMLB01000006">
    <property type="protein sequence ID" value="MTH67207.1"/>
    <property type="molecule type" value="Genomic_DNA"/>
</dbReference>
<evidence type="ECO:0000259" key="1">
    <source>
        <dbReference type="Pfam" id="PF01266"/>
    </source>
</evidence>
<sequence>MGTTVFERRRPAASVIDRSLADTAHRVFWLDDLPDEAKRPRARLQGTVVADLAVVGGGYTGLWTAVLAKRANPDLHVVLLEAKRIGWAASGRNGGFCEASLTHGRENGLSRWPAEMDELDRLGLANLDAIEAAEAEFGMDFEFERNGSLDVAIEPHQVEWLHEAAADAASRGDDSVKLLDEHQVRDEVDSPTYLGAIWNTRTSAILHPAKLATELARVAEEAGVEIFEDSPVTRLDTPGSTSAVQLVTEHGRVDATRAVLATNVFPSLLKRNRLMTVPVYDYVLMTEPLSDEQRASIGWANRQGVGDMANQFHYSRMTRDGRILYGGYDAIYHFGGRVRDAYEDRPESFEKLASHFFTTYPQLEGLRFTHRWAGAIDTSTQFTAFTGLARDGRVAYASGFTGLGVASTRFMAETMLDLLAGRDTERTRLKMVKTRPLPFPPEPAASLGINATRWSLDRADHDGGRRNMLLKTLDALGLGFDS</sequence>
<dbReference type="SUPFAM" id="SSF51905">
    <property type="entry name" value="FAD/NAD(P)-binding domain"/>
    <property type="match status" value="1"/>
</dbReference>
<dbReference type="RefSeq" id="WP_155050296.1">
    <property type="nucleotide sequence ID" value="NZ_BAAAIB010000006.1"/>
</dbReference>
<organism evidence="2 3">
    <name type="scientific">Agromyces bracchium</name>
    <dbReference type="NCBI Taxonomy" id="88376"/>
    <lineage>
        <taxon>Bacteria</taxon>
        <taxon>Bacillati</taxon>
        <taxon>Actinomycetota</taxon>
        <taxon>Actinomycetes</taxon>
        <taxon>Micrococcales</taxon>
        <taxon>Microbacteriaceae</taxon>
        <taxon>Agromyces</taxon>
    </lineage>
</organism>
<keyword evidence="3" id="KW-1185">Reference proteome</keyword>
<gene>
    <name evidence="2" type="ORF">GJ743_02320</name>
</gene>
<proteinExistence type="predicted"/>
<protein>
    <submittedName>
        <fullName evidence="2">FAD-dependent oxidoreductase</fullName>
    </submittedName>
</protein>
<name>A0A6I3M4Z6_9MICO</name>
<dbReference type="Proteomes" id="UP000433071">
    <property type="component" value="Unassembled WGS sequence"/>
</dbReference>
<evidence type="ECO:0000313" key="2">
    <source>
        <dbReference type="EMBL" id="MTH67207.1"/>
    </source>
</evidence>
<dbReference type="Gene3D" id="3.30.9.10">
    <property type="entry name" value="D-Amino Acid Oxidase, subunit A, domain 2"/>
    <property type="match status" value="1"/>
</dbReference>
<accession>A0A6I3M4Z6</accession>
<dbReference type="GO" id="GO:0005737">
    <property type="term" value="C:cytoplasm"/>
    <property type="evidence" value="ECO:0007669"/>
    <property type="project" value="TreeGrafter"/>
</dbReference>
<dbReference type="PANTHER" id="PTHR13847:SF281">
    <property type="entry name" value="FAD DEPENDENT OXIDOREDUCTASE DOMAIN-CONTAINING PROTEIN"/>
    <property type="match status" value="1"/>
</dbReference>